<keyword evidence="1" id="KW-0378">Hydrolase</keyword>
<dbReference type="NCBIfam" id="TIGR01509">
    <property type="entry name" value="HAD-SF-IA-v3"/>
    <property type="match status" value="1"/>
</dbReference>
<dbReference type="AlphaFoldDB" id="A0A4Q2KGB3"/>
<dbReference type="RefSeq" id="WP_129524422.1">
    <property type="nucleotide sequence ID" value="NZ_SDPV01000002.1"/>
</dbReference>
<dbReference type="GO" id="GO:0006281">
    <property type="term" value="P:DNA repair"/>
    <property type="evidence" value="ECO:0007669"/>
    <property type="project" value="TreeGrafter"/>
</dbReference>
<dbReference type="PANTHER" id="PTHR43434:SF24">
    <property type="entry name" value="HYDROLASE-RELATED"/>
    <property type="match status" value="1"/>
</dbReference>
<keyword evidence="2" id="KW-1185">Reference proteome</keyword>
<dbReference type="SFLD" id="SFLDS00003">
    <property type="entry name" value="Haloacid_Dehalogenase"/>
    <property type="match status" value="1"/>
</dbReference>
<protein>
    <submittedName>
        <fullName evidence="1">HAD family hydrolase</fullName>
    </submittedName>
</protein>
<dbReference type="SUPFAM" id="SSF56784">
    <property type="entry name" value="HAD-like"/>
    <property type="match status" value="1"/>
</dbReference>
<accession>A0A4Q2KGB3</accession>
<dbReference type="SFLD" id="SFLDG01129">
    <property type="entry name" value="C1.5:_HAD__Beta-PGM__Phosphata"/>
    <property type="match status" value="1"/>
</dbReference>
<dbReference type="InterPro" id="IPR006439">
    <property type="entry name" value="HAD-SF_hydro_IA"/>
</dbReference>
<dbReference type="Gene3D" id="1.10.150.240">
    <property type="entry name" value="Putative phosphatase, domain 2"/>
    <property type="match status" value="1"/>
</dbReference>
<dbReference type="InterPro" id="IPR036412">
    <property type="entry name" value="HAD-like_sf"/>
</dbReference>
<dbReference type="OrthoDB" id="9793014at2"/>
<dbReference type="Gene3D" id="3.40.50.1000">
    <property type="entry name" value="HAD superfamily/HAD-like"/>
    <property type="match status" value="1"/>
</dbReference>
<dbReference type="InterPro" id="IPR023198">
    <property type="entry name" value="PGP-like_dom2"/>
</dbReference>
<sequence>MTVRLAIFDCDGTLVDGQAAICNSMETAFASAGLPAPDRHDVRRIVGLSLPQAIRLLAPDADDTLHRHAVDAYKEAFRACRLEGTLEEPLFEGIADVLVRLAEGGWTLGVATGKSDRGLTSCLAIHGLADHFVTLQTADRHPSKPHPAMLEAALVEAGAEPADAVMIGDTTFDMEMARAAGVRAIGVAWGYHTERELREAGAEHVAATPAELGDLLS</sequence>
<reference evidence="1 2" key="1">
    <citation type="submission" date="2019-01" db="EMBL/GenBank/DDBJ databases">
        <title>Altererythrobacter rhizovicinus sp. nov., isolated from the rhizosphere soil of Haloxylon ammodendron.</title>
        <authorList>
            <person name="Li H.-P."/>
            <person name="Gou J.-Y."/>
            <person name="Yao D."/>
            <person name="Han Q.-Q."/>
            <person name="Shao K.-Z."/>
            <person name="Zhao Q."/>
            <person name="Zhang J.-L."/>
        </authorList>
    </citation>
    <scope>NUCLEOTIDE SEQUENCE [LARGE SCALE GENOMIC DNA]</scope>
    <source>
        <strain evidence="1 2">AY-3R</strain>
    </source>
</reference>
<dbReference type="GO" id="GO:0008967">
    <property type="term" value="F:phosphoglycolate phosphatase activity"/>
    <property type="evidence" value="ECO:0007669"/>
    <property type="project" value="TreeGrafter"/>
</dbReference>
<dbReference type="Pfam" id="PF13419">
    <property type="entry name" value="HAD_2"/>
    <property type="match status" value="1"/>
</dbReference>
<dbReference type="InterPro" id="IPR023214">
    <property type="entry name" value="HAD_sf"/>
</dbReference>
<dbReference type="Proteomes" id="UP000293623">
    <property type="component" value="Unassembled WGS sequence"/>
</dbReference>
<dbReference type="NCBIfam" id="TIGR01549">
    <property type="entry name" value="HAD-SF-IA-v1"/>
    <property type="match status" value="1"/>
</dbReference>
<dbReference type="PANTHER" id="PTHR43434">
    <property type="entry name" value="PHOSPHOGLYCOLATE PHOSPHATASE"/>
    <property type="match status" value="1"/>
</dbReference>
<organism evidence="1 2">
    <name type="scientific">Pelagerythrobacter rhizovicinus</name>
    <dbReference type="NCBI Taxonomy" id="2268576"/>
    <lineage>
        <taxon>Bacteria</taxon>
        <taxon>Pseudomonadati</taxon>
        <taxon>Pseudomonadota</taxon>
        <taxon>Alphaproteobacteria</taxon>
        <taxon>Sphingomonadales</taxon>
        <taxon>Erythrobacteraceae</taxon>
        <taxon>Pelagerythrobacter</taxon>
    </lineage>
</organism>
<dbReference type="EMBL" id="SDPV01000002">
    <property type="protein sequence ID" value="RXZ64108.1"/>
    <property type="molecule type" value="Genomic_DNA"/>
</dbReference>
<dbReference type="InterPro" id="IPR041492">
    <property type="entry name" value="HAD_2"/>
</dbReference>
<evidence type="ECO:0000313" key="1">
    <source>
        <dbReference type="EMBL" id="RXZ64108.1"/>
    </source>
</evidence>
<proteinExistence type="predicted"/>
<evidence type="ECO:0000313" key="2">
    <source>
        <dbReference type="Proteomes" id="UP000293623"/>
    </source>
</evidence>
<name>A0A4Q2KGB3_9SPHN</name>
<dbReference type="InterPro" id="IPR050155">
    <property type="entry name" value="HAD-like_hydrolase_sf"/>
</dbReference>
<gene>
    <name evidence="1" type="ORF">ETX26_09245</name>
</gene>
<dbReference type="GO" id="GO:0005829">
    <property type="term" value="C:cytosol"/>
    <property type="evidence" value="ECO:0007669"/>
    <property type="project" value="TreeGrafter"/>
</dbReference>
<dbReference type="SFLD" id="SFLDG01135">
    <property type="entry name" value="C1.5.6:_HAD__Beta-PGM__Phospha"/>
    <property type="match status" value="1"/>
</dbReference>
<comment type="caution">
    <text evidence="1">The sequence shown here is derived from an EMBL/GenBank/DDBJ whole genome shotgun (WGS) entry which is preliminary data.</text>
</comment>